<evidence type="ECO:0000313" key="4">
    <source>
        <dbReference type="EMBL" id="EAB8478301.1"/>
    </source>
</evidence>
<dbReference type="EMBL" id="AAAFYZ010000056">
    <property type="protein sequence ID" value="EAB8478301.1"/>
    <property type="molecule type" value="Genomic_DNA"/>
</dbReference>
<organism evidence="4">
    <name type="scientific">Salmonella enterica subsp. enterica serovar Java</name>
    <dbReference type="NCBI Taxonomy" id="224729"/>
    <lineage>
        <taxon>Bacteria</taxon>
        <taxon>Pseudomonadati</taxon>
        <taxon>Pseudomonadota</taxon>
        <taxon>Gammaproteobacteria</taxon>
        <taxon>Enterobacterales</taxon>
        <taxon>Enterobacteriaceae</taxon>
        <taxon>Salmonella</taxon>
    </lineage>
</organism>
<feature type="transmembrane region" description="Helical" evidence="1">
    <location>
        <begin position="51"/>
        <end position="69"/>
    </location>
</feature>
<gene>
    <name evidence="4" type="ORF">AU894_19160</name>
</gene>
<dbReference type="PANTHER" id="PTHR34220">
    <property type="entry name" value="SENSOR HISTIDINE KINASE YPDA"/>
    <property type="match status" value="1"/>
</dbReference>
<proteinExistence type="predicted"/>
<dbReference type="Pfam" id="PF02518">
    <property type="entry name" value="HATPase_c"/>
    <property type="match status" value="1"/>
</dbReference>
<feature type="domain" description="Histidine kinase/HSP90-like ATPase" evidence="2">
    <location>
        <begin position="257"/>
        <end position="349"/>
    </location>
</feature>
<evidence type="ECO:0000259" key="3">
    <source>
        <dbReference type="Pfam" id="PF06580"/>
    </source>
</evidence>
<feature type="transmembrane region" description="Helical" evidence="1">
    <location>
        <begin position="81"/>
        <end position="99"/>
    </location>
</feature>
<dbReference type="GO" id="GO:0000155">
    <property type="term" value="F:phosphorelay sensor kinase activity"/>
    <property type="evidence" value="ECO:0007669"/>
    <property type="project" value="InterPro"/>
</dbReference>
<reference evidence="4" key="1">
    <citation type="submission" date="2018-08" db="EMBL/GenBank/DDBJ databases">
        <authorList>
            <person name="Ashton P.M."/>
            <person name="Dallman T."/>
            <person name="Nair S."/>
            <person name="De Pinna E."/>
            <person name="Peters T."/>
            <person name="Grant K."/>
        </authorList>
    </citation>
    <scope>NUCLEOTIDE SEQUENCE [LARGE SCALE GENOMIC DNA]</scope>
    <source>
        <strain evidence="4">43913</strain>
    </source>
</reference>
<keyword evidence="1" id="KW-1133">Transmembrane helix</keyword>
<dbReference type="InterPro" id="IPR003594">
    <property type="entry name" value="HATPase_dom"/>
</dbReference>
<keyword evidence="4" id="KW-0808">Transferase</keyword>
<dbReference type="InterPro" id="IPR050640">
    <property type="entry name" value="Bact_2-comp_sensor_kinase"/>
</dbReference>
<protein>
    <submittedName>
        <fullName evidence="4">Sensor histidine kinase</fullName>
    </submittedName>
</protein>
<dbReference type="InterPro" id="IPR010559">
    <property type="entry name" value="Sig_transdc_His_kin_internal"/>
</dbReference>
<dbReference type="Proteomes" id="UP000839644">
    <property type="component" value="Unassembled WGS sequence"/>
</dbReference>
<dbReference type="PANTHER" id="PTHR34220:SF9">
    <property type="entry name" value="SIGNAL TRANSDUCTION HISTIDINE KINASE INTERNAL REGION DOMAIN-CONTAINING PROTEIN"/>
    <property type="match status" value="1"/>
</dbReference>
<keyword evidence="1" id="KW-0812">Transmembrane</keyword>
<keyword evidence="4" id="KW-0418">Kinase</keyword>
<dbReference type="InterPro" id="IPR036890">
    <property type="entry name" value="HATPase_C_sf"/>
</dbReference>
<comment type="caution">
    <text evidence="4">The sequence shown here is derived from an EMBL/GenBank/DDBJ whole genome shotgun (WGS) entry which is preliminary data.</text>
</comment>
<feature type="transmembrane region" description="Helical" evidence="1">
    <location>
        <begin position="114"/>
        <end position="131"/>
    </location>
</feature>
<keyword evidence="1" id="KW-0472">Membrane</keyword>
<dbReference type="AlphaFoldDB" id="A0A3Y9C2W3"/>
<name>A0A3Y9C2W3_SALEB</name>
<accession>A0A3Y9C2W3</accession>
<dbReference type="GO" id="GO:0016020">
    <property type="term" value="C:membrane"/>
    <property type="evidence" value="ECO:0007669"/>
    <property type="project" value="InterPro"/>
</dbReference>
<feature type="domain" description="Signal transduction histidine kinase internal region" evidence="3">
    <location>
        <begin position="160"/>
        <end position="238"/>
    </location>
</feature>
<evidence type="ECO:0000256" key="1">
    <source>
        <dbReference type="SAM" id="Phobius"/>
    </source>
</evidence>
<dbReference type="Gene3D" id="3.30.565.10">
    <property type="entry name" value="Histidine kinase-like ATPase, C-terminal domain"/>
    <property type="match status" value="1"/>
</dbReference>
<sequence>MRRLLPVSQKFRTQLIQISLYCMGVAGILILFESPADLSHNWASLLFKKMIISFGYGYSALFSALLLRWMKPSLSEAKINGLSFICCILFGSLNAYFWFSPLSYNEIFLNQRSTLAPGFILAIVSFTFFYIHEQKLKAQNALEVARRQQSEQKKALALSQLKQLQSQIEPHFLFNTMANLDVLIDKDPALAKLLLVNLTNLLRGALKKNRSDFVNIDEELALIDAYLSIQQIRLGARLVYKIRNEFSVGAFFIPPMLIQPLVENAIRHGIEPQHRSGSVEVTVKKEVEGACIQVADNGYGFSMAPSSGGHGLALENIRQRLDAIYMGKARLRIKENPTQGVTAEIFIPLIVTNSTPEMRND</sequence>
<dbReference type="SUPFAM" id="SSF55874">
    <property type="entry name" value="ATPase domain of HSP90 chaperone/DNA topoisomerase II/histidine kinase"/>
    <property type="match status" value="1"/>
</dbReference>
<evidence type="ECO:0000259" key="2">
    <source>
        <dbReference type="Pfam" id="PF02518"/>
    </source>
</evidence>
<dbReference type="Pfam" id="PF06580">
    <property type="entry name" value="His_kinase"/>
    <property type="match status" value="1"/>
</dbReference>
<feature type="transmembrane region" description="Helical" evidence="1">
    <location>
        <begin position="12"/>
        <end position="31"/>
    </location>
</feature>